<organism evidence="1 2">
    <name type="scientific">Paenibacillus taichungensis</name>
    <dbReference type="NCBI Taxonomy" id="484184"/>
    <lineage>
        <taxon>Bacteria</taxon>
        <taxon>Bacillati</taxon>
        <taxon>Bacillota</taxon>
        <taxon>Bacilli</taxon>
        <taxon>Bacillales</taxon>
        <taxon>Paenibacillaceae</taxon>
        <taxon>Paenibacillus</taxon>
    </lineage>
</organism>
<evidence type="ECO:0000313" key="1">
    <source>
        <dbReference type="EMBL" id="NUU52963.1"/>
    </source>
</evidence>
<protein>
    <recommendedName>
        <fullName evidence="3">GIY-YIG nuclease family protein</fullName>
    </recommendedName>
</protein>
<keyword evidence="2" id="KW-1185">Reference proteome</keyword>
<sequence>MGNYQFILEWYSAGQDYVAKSKDTVFRLHREYKTLKKYSKTLEYAFYKLQQRKSSNNEYRDMGYEFYLPVQFDYADLVSKYSIDGKYWDDANEMIDKTEEILLCNFFIEDDIEEQKSIVEVPTSIPPIASRMIVKQLKRKELIFDLDEYEIRSIEDMIMRAIQIYRSYDFSEIVNEDGHLDPIHLREFELHLKMCMSEPTMYFVGGWREIFNGQRHLHDDEWLSDSLEEESEEEDVLDTSSDYQEYQTTRVNNHKPKTRIPVSGYIYLVRISKYNLYGFRTTKGDSVRDTLFTQYGQMHQLEIVSHFKSDDVNRMFRFVKKQFEHKLVTVKEDGLSGLSWFNLDQDDILTITSLDFQEDIHIKLNQLDKEQDTCLKPGGYLMLFRDKNGSYLLRTTTKRNYQNLINRARVLDFAELTIGFLTKDIKRLLDYFDSNFKSYRDPSQHGLSKRYFFDELDITERLQILSLHEQLQIVEVVTA</sequence>
<evidence type="ECO:0008006" key="3">
    <source>
        <dbReference type="Google" id="ProtNLM"/>
    </source>
</evidence>
<reference evidence="1 2" key="1">
    <citation type="submission" date="2020-05" db="EMBL/GenBank/DDBJ databases">
        <title>Genome Sequencing of Type Strains.</title>
        <authorList>
            <person name="Lemaire J.F."/>
            <person name="Inderbitzin P."/>
            <person name="Gregorio O.A."/>
            <person name="Collins S.B."/>
            <person name="Wespe N."/>
            <person name="Knight-Connoni V."/>
        </authorList>
    </citation>
    <scope>NUCLEOTIDE SEQUENCE [LARGE SCALE GENOMIC DNA]</scope>
    <source>
        <strain evidence="1 2">DSM 19942</strain>
    </source>
</reference>
<accession>A0ABX2MIE5</accession>
<gene>
    <name evidence="1" type="ORF">HP548_02490</name>
</gene>
<proteinExistence type="predicted"/>
<name>A0ABX2MIE5_9BACL</name>
<dbReference type="GeneID" id="97129558"/>
<dbReference type="Proteomes" id="UP000577724">
    <property type="component" value="Unassembled WGS sequence"/>
</dbReference>
<dbReference type="RefSeq" id="WP_175380774.1">
    <property type="nucleotide sequence ID" value="NZ_CBCRYD010000020.1"/>
</dbReference>
<dbReference type="EMBL" id="JABMCC010000089">
    <property type="protein sequence ID" value="NUU52963.1"/>
    <property type="molecule type" value="Genomic_DNA"/>
</dbReference>
<evidence type="ECO:0000313" key="2">
    <source>
        <dbReference type="Proteomes" id="UP000577724"/>
    </source>
</evidence>
<comment type="caution">
    <text evidence="1">The sequence shown here is derived from an EMBL/GenBank/DDBJ whole genome shotgun (WGS) entry which is preliminary data.</text>
</comment>